<proteinExistence type="predicted"/>
<evidence type="ECO:0000313" key="1">
    <source>
        <dbReference type="EMBL" id="KAJ7988338.1"/>
    </source>
</evidence>
<evidence type="ECO:0000313" key="2">
    <source>
        <dbReference type="Proteomes" id="UP001157502"/>
    </source>
</evidence>
<organism evidence="1 2">
    <name type="scientific">Dallia pectoralis</name>
    <name type="common">Alaska blackfish</name>
    <dbReference type="NCBI Taxonomy" id="75939"/>
    <lineage>
        <taxon>Eukaryota</taxon>
        <taxon>Metazoa</taxon>
        <taxon>Chordata</taxon>
        <taxon>Craniata</taxon>
        <taxon>Vertebrata</taxon>
        <taxon>Euteleostomi</taxon>
        <taxon>Actinopterygii</taxon>
        <taxon>Neopterygii</taxon>
        <taxon>Teleostei</taxon>
        <taxon>Protacanthopterygii</taxon>
        <taxon>Esociformes</taxon>
        <taxon>Umbridae</taxon>
        <taxon>Dallia</taxon>
    </lineage>
</organism>
<comment type="caution">
    <text evidence="1">The sequence shown here is derived from an EMBL/GenBank/DDBJ whole genome shotgun (WGS) entry which is preliminary data.</text>
</comment>
<sequence>METLIKPWSDSPEPLDDGALRQMQSIHSQPGPLYPTDLLTLRAMVAAAATNTHGNSVSVPVPAFTARHSRHGVAGVIRHRGGEPASVRLVFRAAAAPPERRKLGAKEEGHDRATLFLARCSAIVTGNTARLLADGGDVPTEDKNAQAFPGFRIIRDGG</sequence>
<accession>A0ACC2FAJ1</accession>
<dbReference type="EMBL" id="CM055758">
    <property type="protein sequence ID" value="KAJ7988338.1"/>
    <property type="molecule type" value="Genomic_DNA"/>
</dbReference>
<name>A0ACC2FAJ1_DALPE</name>
<gene>
    <name evidence="1" type="ORF">DPEC_G00322530</name>
</gene>
<reference evidence="1" key="1">
    <citation type="submission" date="2021-05" db="EMBL/GenBank/DDBJ databases">
        <authorList>
            <person name="Pan Q."/>
            <person name="Jouanno E."/>
            <person name="Zahm M."/>
            <person name="Klopp C."/>
            <person name="Cabau C."/>
            <person name="Louis A."/>
            <person name="Berthelot C."/>
            <person name="Parey E."/>
            <person name="Roest Crollius H."/>
            <person name="Montfort J."/>
            <person name="Robinson-Rechavi M."/>
            <person name="Bouchez O."/>
            <person name="Lampietro C."/>
            <person name="Lopez Roques C."/>
            <person name="Donnadieu C."/>
            <person name="Postlethwait J."/>
            <person name="Bobe J."/>
            <person name="Dillon D."/>
            <person name="Chandos A."/>
            <person name="von Hippel F."/>
            <person name="Guiguen Y."/>
        </authorList>
    </citation>
    <scope>NUCLEOTIDE SEQUENCE</scope>
    <source>
        <strain evidence="1">YG-Jan2019</strain>
    </source>
</reference>
<protein>
    <submittedName>
        <fullName evidence="1">Uncharacterized protein</fullName>
    </submittedName>
</protein>
<dbReference type="Proteomes" id="UP001157502">
    <property type="component" value="Chromosome 31"/>
</dbReference>
<keyword evidence="2" id="KW-1185">Reference proteome</keyword>